<evidence type="ECO:0000313" key="1">
    <source>
        <dbReference type="EMBL" id="EKB27776.1"/>
    </source>
</evidence>
<dbReference type="AlphaFoldDB" id="K1JC44"/>
<accession>K1JC44</accession>
<proteinExistence type="predicted"/>
<sequence length="310" mass="35705">MTESKTIDKKLSQSAAFHSIRAEHTAFNILSARKWNPVHSPYYKDIISGKLRELDLSGRQIWCKEIKRHKLIARIHIYVEIKSASAFHILCAGETAQHSFGQNEYWPGYCDETKLKVQSTLDSFGISLSKSRDYLHELDKLIFPKSTMLTAPIRIQPMPAEQCYSAFRETDTNKEKDLDNSVLWRAISTLNSAINSAKSESINKLLSDFTLELEMCRRQKADLTQALNSIESYSRAIDFYIPLVLIESRLWSALNHEPEEIPWFRFVQNNTFGASGNWTDVINSKYLDTYLSALSKYLEETLSERDMTKL</sequence>
<gene>
    <name evidence="1" type="ORF">HMPREF1171_02067</name>
</gene>
<dbReference type="HOGENOM" id="CLU_896129_0_0_6"/>
<evidence type="ECO:0000313" key="2">
    <source>
        <dbReference type="Proteomes" id="UP000005149"/>
    </source>
</evidence>
<dbReference type="Proteomes" id="UP000005149">
    <property type="component" value="Unassembled WGS sequence"/>
</dbReference>
<dbReference type="EMBL" id="AGWR01000016">
    <property type="protein sequence ID" value="EKB27776.1"/>
    <property type="molecule type" value="Genomic_DNA"/>
</dbReference>
<protein>
    <submittedName>
        <fullName evidence="1">Uncharacterized protein</fullName>
    </submittedName>
</protein>
<dbReference type="RefSeq" id="WP_005302905.1">
    <property type="nucleotide sequence ID" value="NZ_CAWPXL010000012.1"/>
</dbReference>
<organism evidence="1 2">
    <name type="scientific">Aeromonas dhakensis</name>
    <dbReference type="NCBI Taxonomy" id="196024"/>
    <lineage>
        <taxon>Bacteria</taxon>
        <taxon>Pseudomonadati</taxon>
        <taxon>Pseudomonadota</taxon>
        <taxon>Gammaproteobacteria</taxon>
        <taxon>Aeromonadales</taxon>
        <taxon>Aeromonadaceae</taxon>
        <taxon>Aeromonas</taxon>
    </lineage>
</organism>
<keyword evidence="2" id="KW-1185">Reference proteome</keyword>
<comment type="caution">
    <text evidence="1">The sequence shown here is derived from an EMBL/GenBank/DDBJ whole genome shotgun (WGS) entry which is preliminary data.</text>
</comment>
<name>K1JC44_9GAMM</name>
<reference evidence="1 2" key="1">
    <citation type="submission" date="2012-06" db="EMBL/GenBank/DDBJ databases">
        <title>The Genome Sequence of Aeromonas hydrophila SSU.</title>
        <authorList>
            <consortium name="The Broad Institute Genome Sequencing Platform"/>
            <person name="Earl A."/>
            <person name="Ward D."/>
            <person name="Feldgarden M."/>
            <person name="Gevers D."/>
            <person name="Chopra A."/>
            <person name="Walker B."/>
            <person name="Young S.K."/>
            <person name="Zeng Q."/>
            <person name="Gargeya S."/>
            <person name="Fitzgerald M."/>
            <person name="Haas B."/>
            <person name="Abouelleil A."/>
            <person name="Alvarado L."/>
            <person name="Arachchi H.M."/>
            <person name="Berlin A.M."/>
            <person name="Chapman S.B."/>
            <person name="Goldberg J."/>
            <person name="Griggs A."/>
            <person name="Gujja S."/>
            <person name="Hansen M."/>
            <person name="Howarth C."/>
            <person name="Imamovic A."/>
            <person name="Larimer J."/>
            <person name="McCowan C."/>
            <person name="Montmayeur A."/>
            <person name="Murphy C."/>
            <person name="Neiman D."/>
            <person name="Pearson M."/>
            <person name="Priest M."/>
            <person name="Roberts A."/>
            <person name="Saif S."/>
            <person name="Shea T."/>
            <person name="Sisk P."/>
            <person name="Sykes S."/>
            <person name="Wortman J."/>
            <person name="Nusbaum C."/>
            <person name="Birren B."/>
        </authorList>
    </citation>
    <scope>NUCLEOTIDE SEQUENCE [LARGE SCALE GENOMIC DNA]</scope>
    <source>
        <strain evidence="1 2">SSU</strain>
    </source>
</reference>
<dbReference type="PATRIC" id="fig|1073377.4.peg.2116"/>